<name>A0ABU5UBV0_9CYAN</name>
<feature type="compositionally biased region" description="Low complexity" evidence="1">
    <location>
        <begin position="58"/>
        <end position="73"/>
    </location>
</feature>
<dbReference type="RefSeq" id="WP_323195344.1">
    <property type="nucleotide sequence ID" value="NZ_JAYGHG010000007.1"/>
</dbReference>
<sequence>MTSYSIHPEFTEKYRVSPISQQPEPEVNSADWESRMAQLVGFQEESPPVNLDQAEVDTGSLQTSPSQPQPIQTEESLSSNPFAKLALVGGATLSIVVVAGVFLSQIMNTGNQRPVNNIVSSELPTTSESPQQNLAEEVELLKTKLALAEQAQTVIAAQRTLRNRVAARVETPQVRERTPRPVEIAATPRVVTVERIVERPSPPVPVRPIAIEHTPSPAPAPAPVTIAEIPPSPPNPLDEWTRLAKLGSYGQVNTTGQSRVSTALSVPETNGNLAAQFGNSPPEPSPQPDVLVSQEQSQRAKAIKVGTSAKAVLATAVFGETTRSRGDDTDEDGNVFVLRLTNPVKSVDGAIALPANTELLAEISSISERGLLILNVTTVISEENSELREKSLPKNAITVRAPQGKPLVANQYPNEGSSIAGMDLGLFVLGGIGRGAELFNRTESQVTVGDGSTVITNNNNRANIPAGILEGGLRSVVPQISQRNQQAISQMMQRTNVWFLPAGKEVEIYINRTMQL</sequence>
<keyword evidence="3" id="KW-1185">Reference proteome</keyword>
<evidence type="ECO:0000313" key="3">
    <source>
        <dbReference type="Proteomes" id="UP001302120"/>
    </source>
</evidence>
<proteinExistence type="predicted"/>
<dbReference type="Proteomes" id="UP001302120">
    <property type="component" value="Unassembled WGS sequence"/>
</dbReference>
<feature type="region of interest" description="Disordered" evidence="1">
    <location>
        <begin position="15"/>
        <end position="76"/>
    </location>
</feature>
<dbReference type="Pfam" id="PF03743">
    <property type="entry name" value="TrbI"/>
    <property type="match status" value="1"/>
</dbReference>
<gene>
    <name evidence="2" type="ORF">VB620_06585</name>
</gene>
<protein>
    <submittedName>
        <fullName evidence="2">TrbI/VirB10 family protein</fullName>
    </submittedName>
</protein>
<accession>A0ABU5UBV0</accession>
<reference evidence="2 3" key="1">
    <citation type="submission" date="2023-12" db="EMBL/GenBank/DDBJ databases">
        <title>Baltic Sea Cyanobacteria.</title>
        <authorList>
            <person name="Delbaje E."/>
            <person name="Fewer D.P."/>
            <person name="Shishido T.K."/>
        </authorList>
    </citation>
    <scope>NUCLEOTIDE SEQUENCE [LARGE SCALE GENOMIC DNA]</scope>
    <source>
        <strain evidence="2 3">UHCC-0300</strain>
    </source>
</reference>
<dbReference type="InterPro" id="IPR005498">
    <property type="entry name" value="T4SS_VirB10/TraB/TrbI"/>
</dbReference>
<feature type="region of interest" description="Disordered" evidence="1">
    <location>
        <begin position="271"/>
        <end position="290"/>
    </location>
</feature>
<dbReference type="EMBL" id="JAYGHG010000007">
    <property type="protein sequence ID" value="MEA5581006.1"/>
    <property type="molecule type" value="Genomic_DNA"/>
</dbReference>
<evidence type="ECO:0000313" key="2">
    <source>
        <dbReference type="EMBL" id="MEA5581006.1"/>
    </source>
</evidence>
<comment type="caution">
    <text evidence="2">The sequence shown here is derived from an EMBL/GenBank/DDBJ whole genome shotgun (WGS) entry which is preliminary data.</text>
</comment>
<evidence type="ECO:0000256" key="1">
    <source>
        <dbReference type="SAM" id="MobiDB-lite"/>
    </source>
</evidence>
<organism evidence="2 3">
    <name type="scientific">Nodularia harveyana UHCC-0300</name>
    <dbReference type="NCBI Taxonomy" id="2974287"/>
    <lineage>
        <taxon>Bacteria</taxon>
        <taxon>Bacillati</taxon>
        <taxon>Cyanobacteriota</taxon>
        <taxon>Cyanophyceae</taxon>
        <taxon>Nostocales</taxon>
        <taxon>Nodulariaceae</taxon>
        <taxon>Nodularia</taxon>
    </lineage>
</organism>